<dbReference type="InterPro" id="IPR036388">
    <property type="entry name" value="WH-like_DNA-bd_sf"/>
</dbReference>
<reference evidence="3" key="2">
    <citation type="journal article" date="2016" name="Int. J. Syst. Evol. Microbiol.">
        <title>Complete genome sequence and cell structure of Limnochorda pilosa, a Gram-negative spore-former within the phylum Firmicutes.</title>
        <authorList>
            <person name="Watanabe M."/>
            <person name="Kojima H."/>
            <person name="Fukui M."/>
        </authorList>
    </citation>
    <scope>NUCLEOTIDE SEQUENCE [LARGE SCALE GENOMIC DNA]</scope>
    <source>
        <strain evidence="3">HC45</strain>
    </source>
</reference>
<protein>
    <submittedName>
        <fullName evidence="2">Uncharacterized protein</fullName>
    </submittedName>
</protein>
<evidence type="ECO:0000256" key="1">
    <source>
        <dbReference type="SAM" id="Phobius"/>
    </source>
</evidence>
<keyword evidence="3" id="KW-1185">Reference proteome</keyword>
<feature type="transmembrane region" description="Helical" evidence="1">
    <location>
        <begin position="128"/>
        <end position="146"/>
    </location>
</feature>
<sequence>MTPRQEQFLAALTDLCRHQGAAHYSDVALRLQVSKWTAYDMMTRLEAAGYVERLYEVDGGSSGRSRILFRPVKAEGARGPSDEPASVPADWQSLRPWLLQQADRARRQGTAEVLRDLHQELRRNPSPLAFCALYTAVLLVTLKALSDTLEGAWLIHTLLPLLSAQLGVILFTGAALAVIYQYYRRLPRRIASDVGRYQDALSRLDGERQAALGDLARDLVTRLWDEAALA</sequence>
<dbReference type="SUPFAM" id="SSF46785">
    <property type="entry name" value="Winged helix' DNA-binding domain"/>
    <property type="match status" value="1"/>
</dbReference>
<dbReference type="Gene3D" id="1.10.10.10">
    <property type="entry name" value="Winged helix-like DNA-binding domain superfamily/Winged helix DNA-binding domain"/>
    <property type="match status" value="1"/>
</dbReference>
<name>A0A0K2SG16_LIMPI</name>
<proteinExistence type="predicted"/>
<accession>A0A0K2SG16</accession>
<dbReference type="KEGG" id="lpil:LIP_0189"/>
<keyword evidence="1" id="KW-1133">Transmembrane helix</keyword>
<gene>
    <name evidence="2" type="ORF">LIP_0189</name>
</gene>
<keyword evidence="1" id="KW-0472">Membrane</keyword>
<keyword evidence="1" id="KW-0812">Transmembrane</keyword>
<reference evidence="3" key="1">
    <citation type="submission" date="2015-07" db="EMBL/GenBank/DDBJ databases">
        <title>Complete genome sequence and phylogenetic analysis of Limnochorda pilosa.</title>
        <authorList>
            <person name="Watanabe M."/>
            <person name="Kojima H."/>
            <person name="Fukui M."/>
        </authorList>
    </citation>
    <scope>NUCLEOTIDE SEQUENCE [LARGE SCALE GENOMIC DNA]</scope>
    <source>
        <strain evidence="3">HC45</strain>
    </source>
</reference>
<dbReference type="AlphaFoldDB" id="A0A0K2SG16"/>
<evidence type="ECO:0000313" key="2">
    <source>
        <dbReference type="EMBL" id="BAS26046.1"/>
    </source>
</evidence>
<dbReference type="RefSeq" id="WP_068133107.1">
    <property type="nucleotide sequence ID" value="NZ_AP014924.1"/>
</dbReference>
<dbReference type="OrthoDB" id="2381125at2"/>
<feature type="transmembrane region" description="Helical" evidence="1">
    <location>
        <begin position="158"/>
        <end position="180"/>
    </location>
</feature>
<organism evidence="2 3">
    <name type="scientific">Limnochorda pilosa</name>
    <dbReference type="NCBI Taxonomy" id="1555112"/>
    <lineage>
        <taxon>Bacteria</taxon>
        <taxon>Bacillati</taxon>
        <taxon>Bacillota</taxon>
        <taxon>Limnochordia</taxon>
        <taxon>Limnochordales</taxon>
        <taxon>Limnochordaceae</taxon>
        <taxon>Limnochorda</taxon>
    </lineage>
</organism>
<dbReference type="InterPro" id="IPR036390">
    <property type="entry name" value="WH_DNA-bd_sf"/>
</dbReference>
<evidence type="ECO:0000313" key="3">
    <source>
        <dbReference type="Proteomes" id="UP000065807"/>
    </source>
</evidence>
<dbReference type="EMBL" id="AP014924">
    <property type="protein sequence ID" value="BAS26046.1"/>
    <property type="molecule type" value="Genomic_DNA"/>
</dbReference>
<dbReference type="STRING" id="1555112.LIP_0189"/>
<dbReference type="Proteomes" id="UP000065807">
    <property type="component" value="Chromosome"/>
</dbReference>